<dbReference type="Proteomes" id="UP000284006">
    <property type="component" value="Unassembled WGS sequence"/>
</dbReference>
<accession>A0A418XAL9</accession>
<dbReference type="PANTHER" id="PTHR30157:SF0">
    <property type="entry name" value="NADPH-DEPENDENT FERRIC-CHELATE REDUCTASE"/>
    <property type="match status" value="1"/>
</dbReference>
<evidence type="ECO:0000313" key="4">
    <source>
        <dbReference type="Proteomes" id="UP000284006"/>
    </source>
</evidence>
<dbReference type="Pfam" id="PF04954">
    <property type="entry name" value="SIP"/>
    <property type="match status" value="1"/>
</dbReference>
<dbReference type="PANTHER" id="PTHR30157">
    <property type="entry name" value="FERRIC REDUCTASE, NADPH-DEPENDENT"/>
    <property type="match status" value="1"/>
</dbReference>
<comment type="caution">
    <text evidence="3">The sequence shown here is derived from an EMBL/GenBank/DDBJ whole genome shotgun (WGS) entry which is preliminary data.</text>
</comment>
<evidence type="ECO:0000259" key="2">
    <source>
        <dbReference type="PROSITE" id="PS51384"/>
    </source>
</evidence>
<reference evidence="3 4" key="1">
    <citation type="submission" date="2018-09" db="EMBL/GenBank/DDBJ databases">
        <authorList>
            <person name="Zhu H."/>
        </authorList>
    </citation>
    <scope>NUCLEOTIDE SEQUENCE [LARGE SCALE GENOMIC DNA]</scope>
    <source>
        <strain evidence="3 4">K1S02-61</strain>
    </source>
</reference>
<dbReference type="Gene3D" id="2.40.30.10">
    <property type="entry name" value="Translation factors"/>
    <property type="match status" value="1"/>
</dbReference>
<dbReference type="RefSeq" id="WP_119812976.1">
    <property type="nucleotide sequence ID" value="NZ_QYUP01000176.1"/>
</dbReference>
<gene>
    <name evidence="3" type="ORF">D3872_23125</name>
</gene>
<keyword evidence="4" id="KW-1185">Reference proteome</keyword>
<dbReference type="EMBL" id="QYUP01000176">
    <property type="protein sequence ID" value="RJG09393.1"/>
    <property type="molecule type" value="Genomic_DNA"/>
</dbReference>
<dbReference type="SUPFAM" id="SSF63380">
    <property type="entry name" value="Riboflavin synthase domain-like"/>
    <property type="match status" value="1"/>
</dbReference>
<dbReference type="OrthoDB" id="9814826at2"/>
<evidence type="ECO:0000256" key="1">
    <source>
        <dbReference type="ARBA" id="ARBA00035644"/>
    </source>
</evidence>
<dbReference type="InterPro" id="IPR039261">
    <property type="entry name" value="FNR_nucleotide-bd"/>
</dbReference>
<protein>
    <submittedName>
        <fullName evidence="3">Siderophore-interacting protein</fullName>
    </submittedName>
</protein>
<name>A0A418XAL9_9BURK</name>
<dbReference type="InterPro" id="IPR013113">
    <property type="entry name" value="SIP_FAD-bd"/>
</dbReference>
<proteinExistence type="inferred from homology"/>
<comment type="similarity">
    <text evidence="1">Belongs to the SIP oxidoreductase family.</text>
</comment>
<dbReference type="InterPro" id="IPR017938">
    <property type="entry name" value="Riboflavin_synthase-like_b-brl"/>
</dbReference>
<dbReference type="AlphaFoldDB" id="A0A418XAL9"/>
<sequence>MHTSQRIVERVRYELHKRDVAVRRVEPLGAHFVSITFGGSSLAGFESRGFDDHVKFMFVDAGGEVVWRDYTPRRFDADACELTIEFALHGEGKASAWARQAVPGQSATIGGPRGSMIVPADFDWHLLAGDATALPAIRRRLAELPIRVKVIVVAAAAVDDRIVPATDAELDVRWVGSDDELVTAIQDMELPEGEGFAWCAGEAWAMKEIRKHLAEKNLPKGAMRVSAYWKKGVGGHHENLE</sequence>
<dbReference type="InterPro" id="IPR039374">
    <property type="entry name" value="SIP_fam"/>
</dbReference>
<dbReference type="Gene3D" id="3.40.50.80">
    <property type="entry name" value="Nucleotide-binding domain of ferredoxin-NADP reductase (FNR) module"/>
    <property type="match status" value="1"/>
</dbReference>
<organism evidence="3 4">
    <name type="scientific">Massilia cavernae</name>
    <dbReference type="NCBI Taxonomy" id="2320864"/>
    <lineage>
        <taxon>Bacteria</taxon>
        <taxon>Pseudomonadati</taxon>
        <taxon>Pseudomonadota</taxon>
        <taxon>Betaproteobacteria</taxon>
        <taxon>Burkholderiales</taxon>
        <taxon>Oxalobacteraceae</taxon>
        <taxon>Telluria group</taxon>
        <taxon>Massilia</taxon>
    </lineage>
</organism>
<evidence type="ECO:0000313" key="3">
    <source>
        <dbReference type="EMBL" id="RJG09393.1"/>
    </source>
</evidence>
<dbReference type="InterPro" id="IPR007037">
    <property type="entry name" value="SIP_rossman_dom"/>
</dbReference>
<dbReference type="InterPro" id="IPR017927">
    <property type="entry name" value="FAD-bd_FR_type"/>
</dbReference>
<dbReference type="PROSITE" id="PS51384">
    <property type="entry name" value="FAD_FR"/>
    <property type="match status" value="1"/>
</dbReference>
<feature type="domain" description="FAD-binding FR-type" evidence="2">
    <location>
        <begin position="15"/>
        <end position="119"/>
    </location>
</feature>
<dbReference type="CDD" id="cd06193">
    <property type="entry name" value="siderophore_interacting"/>
    <property type="match status" value="1"/>
</dbReference>
<dbReference type="Pfam" id="PF08021">
    <property type="entry name" value="FAD_binding_9"/>
    <property type="match status" value="1"/>
</dbReference>
<dbReference type="GO" id="GO:0016491">
    <property type="term" value="F:oxidoreductase activity"/>
    <property type="evidence" value="ECO:0007669"/>
    <property type="project" value="InterPro"/>
</dbReference>